<evidence type="ECO:0000313" key="10">
    <source>
        <dbReference type="Proteomes" id="UP000008229"/>
    </source>
</evidence>
<keyword evidence="4 7" id="KW-0812">Transmembrane</keyword>
<evidence type="ECO:0000313" key="9">
    <source>
        <dbReference type="EMBL" id="ADB52510.1"/>
    </source>
</evidence>
<dbReference type="SUPFAM" id="SSF161098">
    <property type="entry name" value="MetI-like"/>
    <property type="match status" value="1"/>
</dbReference>
<dbReference type="OrthoDB" id="3173654at2"/>
<evidence type="ECO:0000256" key="3">
    <source>
        <dbReference type="ARBA" id="ARBA00022475"/>
    </source>
</evidence>
<dbReference type="PANTHER" id="PTHR30151:SF0">
    <property type="entry name" value="ABC TRANSPORTER PERMEASE PROTEIN MJ0413-RELATED"/>
    <property type="match status" value="1"/>
</dbReference>
<reference evidence="9 10" key="1">
    <citation type="journal article" date="2010" name="Stand. Genomic Sci.">
        <title>Complete genome sequence of Conexibacter woesei type strain (ID131577).</title>
        <authorList>
            <person name="Pukall R."/>
            <person name="Lapidus A."/>
            <person name="Glavina Del Rio T."/>
            <person name="Copeland A."/>
            <person name="Tice H."/>
            <person name="Cheng J.-F."/>
            <person name="Lucas S."/>
            <person name="Chen F."/>
            <person name="Nolan M."/>
            <person name="Bruce D."/>
            <person name="Goodwin L."/>
            <person name="Pitluck S."/>
            <person name="Mavromatis K."/>
            <person name="Ivanova N."/>
            <person name="Ovchinnikova G."/>
            <person name="Pati A."/>
            <person name="Chen A."/>
            <person name="Palaniappan K."/>
            <person name="Land M."/>
            <person name="Hauser L."/>
            <person name="Chang Y.-J."/>
            <person name="Jeffries C.D."/>
            <person name="Chain P."/>
            <person name="Meincke L."/>
            <person name="Sims D."/>
            <person name="Brettin T."/>
            <person name="Detter J.C."/>
            <person name="Rohde M."/>
            <person name="Goeker M."/>
            <person name="Bristow J."/>
            <person name="Eisen J.A."/>
            <person name="Markowitz V."/>
            <person name="Kyrpides N.C."/>
            <person name="Klenk H.-P."/>
            <person name="Hugenholtz P."/>
        </authorList>
    </citation>
    <scope>NUCLEOTIDE SEQUENCE [LARGE SCALE GENOMIC DNA]</scope>
    <source>
        <strain evidence="10">DSM 14684 / CIP 108061 / JCM 11494 / NBRC 100937 / ID131577</strain>
    </source>
</reference>
<dbReference type="EMBL" id="CP001854">
    <property type="protein sequence ID" value="ADB52510.1"/>
    <property type="molecule type" value="Genomic_DNA"/>
</dbReference>
<evidence type="ECO:0000256" key="1">
    <source>
        <dbReference type="ARBA" id="ARBA00004651"/>
    </source>
</evidence>
<dbReference type="KEGG" id="cwo:Cwoe_4095"/>
<organism evidence="9 10">
    <name type="scientific">Conexibacter woesei (strain DSM 14684 / CCUG 47730 / CIP 108061 / JCM 11494 / NBRC 100937 / ID131577)</name>
    <dbReference type="NCBI Taxonomy" id="469383"/>
    <lineage>
        <taxon>Bacteria</taxon>
        <taxon>Bacillati</taxon>
        <taxon>Actinomycetota</taxon>
        <taxon>Thermoleophilia</taxon>
        <taxon>Solirubrobacterales</taxon>
        <taxon>Conexibacteraceae</taxon>
        <taxon>Conexibacter</taxon>
    </lineage>
</organism>
<feature type="transmembrane region" description="Helical" evidence="7">
    <location>
        <begin position="20"/>
        <end position="39"/>
    </location>
</feature>
<feature type="transmembrane region" description="Helical" evidence="7">
    <location>
        <begin position="222"/>
        <end position="240"/>
    </location>
</feature>
<feature type="transmembrane region" description="Helical" evidence="7">
    <location>
        <begin position="68"/>
        <end position="86"/>
    </location>
</feature>
<gene>
    <name evidence="9" type="ordered locus">Cwoe_4095</name>
</gene>
<dbReference type="CDD" id="cd06261">
    <property type="entry name" value="TM_PBP2"/>
    <property type="match status" value="1"/>
</dbReference>
<sequence>MTARLRRATDDKWVQRAIVWSALLLLYELAAIAAGPFYLPRLGDIAGGFVEIVEDGRIPTLLASLEHLLIGFLLAAAVGIPIGLAMGRSIVVDHVVGMYVRGLFVTSLAAILPLLIIILDVGFRFRIAVVFLFSVFFIIVNTAAGARAVSEQLLITARAFAVKPLRRFVTVVLPASLPYVFLGLRLGIANAFTGMVLAELWVSRGTGAVLEGLGQNRDLPPFFALVILVTLLAALSAQSIRWTEQRLMPWAKEVRHGD</sequence>
<evidence type="ECO:0000256" key="5">
    <source>
        <dbReference type="ARBA" id="ARBA00022989"/>
    </source>
</evidence>
<feature type="transmembrane region" description="Helical" evidence="7">
    <location>
        <begin position="169"/>
        <end position="202"/>
    </location>
</feature>
<dbReference type="PANTHER" id="PTHR30151">
    <property type="entry name" value="ALKANE SULFONATE ABC TRANSPORTER-RELATED, MEMBRANE SUBUNIT"/>
    <property type="match status" value="1"/>
</dbReference>
<keyword evidence="3" id="KW-1003">Cell membrane</keyword>
<evidence type="ECO:0000256" key="2">
    <source>
        <dbReference type="ARBA" id="ARBA00022448"/>
    </source>
</evidence>
<comment type="subcellular location">
    <subcellularLocation>
        <location evidence="1 7">Cell membrane</location>
        <topology evidence="1 7">Multi-pass membrane protein</topology>
    </subcellularLocation>
</comment>
<dbReference type="GO" id="GO:0005886">
    <property type="term" value="C:plasma membrane"/>
    <property type="evidence" value="ECO:0007669"/>
    <property type="project" value="UniProtKB-SubCell"/>
</dbReference>
<feature type="transmembrane region" description="Helical" evidence="7">
    <location>
        <begin position="125"/>
        <end position="149"/>
    </location>
</feature>
<keyword evidence="6 7" id="KW-0472">Membrane</keyword>
<evidence type="ECO:0000256" key="7">
    <source>
        <dbReference type="RuleBase" id="RU363032"/>
    </source>
</evidence>
<evidence type="ECO:0000259" key="8">
    <source>
        <dbReference type="PROSITE" id="PS50928"/>
    </source>
</evidence>
<feature type="transmembrane region" description="Helical" evidence="7">
    <location>
        <begin position="98"/>
        <end position="119"/>
    </location>
</feature>
<protein>
    <submittedName>
        <fullName evidence="9">Binding-protein-dependent transport systems inner membrane component</fullName>
    </submittedName>
</protein>
<dbReference type="Proteomes" id="UP000008229">
    <property type="component" value="Chromosome"/>
</dbReference>
<dbReference type="STRING" id="469383.Cwoe_4095"/>
<keyword evidence="2 7" id="KW-0813">Transport</keyword>
<comment type="similarity">
    <text evidence="7">Belongs to the binding-protein-dependent transport system permease family.</text>
</comment>
<keyword evidence="5 7" id="KW-1133">Transmembrane helix</keyword>
<dbReference type="Pfam" id="PF00528">
    <property type="entry name" value="BPD_transp_1"/>
    <property type="match status" value="1"/>
</dbReference>
<dbReference type="InterPro" id="IPR035906">
    <property type="entry name" value="MetI-like_sf"/>
</dbReference>
<evidence type="ECO:0000256" key="4">
    <source>
        <dbReference type="ARBA" id="ARBA00022692"/>
    </source>
</evidence>
<dbReference type="HOGENOM" id="CLU_046113_2_2_11"/>
<name>D3F4Q3_CONWI</name>
<dbReference type="RefSeq" id="WP_012935561.1">
    <property type="nucleotide sequence ID" value="NC_013739.1"/>
</dbReference>
<keyword evidence="10" id="KW-1185">Reference proteome</keyword>
<dbReference type="AlphaFoldDB" id="D3F4Q3"/>
<accession>D3F4Q3</accession>
<proteinExistence type="inferred from homology"/>
<reference evidence="10" key="2">
    <citation type="submission" date="2010-01" db="EMBL/GenBank/DDBJ databases">
        <title>The complete genome of Conexibacter woesei DSM 14684.</title>
        <authorList>
            <consortium name="US DOE Joint Genome Institute (JGI-PGF)"/>
            <person name="Lucas S."/>
            <person name="Copeland A."/>
            <person name="Lapidus A."/>
            <person name="Glavina del Rio T."/>
            <person name="Dalin E."/>
            <person name="Tice H."/>
            <person name="Bruce D."/>
            <person name="Goodwin L."/>
            <person name="Pitluck S."/>
            <person name="Kyrpides N."/>
            <person name="Mavromatis K."/>
            <person name="Ivanova N."/>
            <person name="Mikhailova N."/>
            <person name="Chertkov O."/>
            <person name="Brettin T."/>
            <person name="Detter J.C."/>
            <person name="Han C."/>
            <person name="Larimer F."/>
            <person name="Land M."/>
            <person name="Hauser L."/>
            <person name="Markowitz V."/>
            <person name="Cheng J.-F."/>
            <person name="Hugenholtz P."/>
            <person name="Woyke T."/>
            <person name="Wu D."/>
            <person name="Pukall R."/>
            <person name="Steenblock K."/>
            <person name="Schneider S."/>
            <person name="Klenk H.-P."/>
            <person name="Eisen J.A."/>
        </authorList>
    </citation>
    <scope>NUCLEOTIDE SEQUENCE [LARGE SCALE GENOMIC DNA]</scope>
    <source>
        <strain evidence="10">DSM 14684 / CIP 108061 / JCM 11494 / NBRC 100937 / ID131577</strain>
    </source>
</reference>
<dbReference type="eggNOG" id="COG0600">
    <property type="taxonomic scope" value="Bacteria"/>
</dbReference>
<dbReference type="GO" id="GO:0055085">
    <property type="term" value="P:transmembrane transport"/>
    <property type="evidence" value="ECO:0007669"/>
    <property type="project" value="InterPro"/>
</dbReference>
<dbReference type="PROSITE" id="PS50928">
    <property type="entry name" value="ABC_TM1"/>
    <property type="match status" value="1"/>
</dbReference>
<evidence type="ECO:0000256" key="6">
    <source>
        <dbReference type="ARBA" id="ARBA00023136"/>
    </source>
</evidence>
<dbReference type="InterPro" id="IPR000515">
    <property type="entry name" value="MetI-like"/>
</dbReference>
<dbReference type="Gene3D" id="1.10.3720.10">
    <property type="entry name" value="MetI-like"/>
    <property type="match status" value="1"/>
</dbReference>
<feature type="domain" description="ABC transmembrane type-1" evidence="8">
    <location>
        <begin position="61"/>
        <end position="241"/>
    </location>
</feature>